<name>A0A0G3BUZ4_9BURK</name>
<dbReference type="InterPro" id="IPR001867">
    <property type="entry name" value="OmpR/PhoB-type_DNA-bd"/>
</dbReference>
<dbReference type="InterPro" id="IPR039420">
    <property type="entry name" value="WalR-like"/>
</dbReference>
<evidence type="ECO:0000259" key="8">
    <source>
        <dbReference type="PROSITE" id="PS50110"/>
    </source>
</evidence>
<dbReference type="InterPro" id="IPR001789">
    <property type="entry name" value="Sig_transdc_resp-reg_receiver"/>
</dbReference>
<feature type="modified residue" description="4-aspartylphosphate" evidence="6">
    <location>
        <position position="58"/>
    </location>
</feature>
<dbReference type="GO" id="GO:0000156">
    <property type="term" value="F:phosphorelay response regulator activity"/>
    <property type="evidence" value="ECO:0007669"/>
    <property type="project" value="TreeGrafter"/>
</dbReference>
<evidence type="ECO:0000256" key="4">
    <source>
        <dbReference type="ARBA" id="ARBA00023125"/>
    </source>
</evidence>
<organism evidence="10 11">
    <name type="scientific">Caldimonas brevitalea</name>
    <dbReference type="NCBI Taxonomy" id="413882"/>
    <lineage>
        <taxon>Bacteria</taxon>
        <taxon>Pseudomonadati</taxon>
        <taxon>Pseudomonadota</taxon>
        <taxon>Betaproteobacteria</taxon>
        <taxon>Burkholderiales</taxon>
        <taxon>Sphaerotilaceae</taxon>
        <taxon>Caldimonas</taxon>
    </lineage>
</organism>
<evidence type="ECO:0000313" key="10">
    <source>
        <dbReference type="EMBL" id="AKJ31808.1"/>
    </source>
</evidence>
<dbReference type="Gene3D" id="6.10.250.690">
    <property type="match status" value="1"/>
</dbReference>
<dbReference type="GO" id="GO:0000976">
    <property type="term" value="F:transcription cis-regulatory region binding"/>
    <property type="evidence" value="ECO:0007669"/>
    <property type="project" value="TreeGrafter"/>
</dbReference>
<dbReference type="GO" id="GO:0006355">
    <property type="term" value="P:regulation of DNA-templated transcription"/>
    <property type="evidence" value="ECO:0007669"/>
    <property type="project" value="InterPro"/>
</dbReference>
<keyword evidence="5" id="KW-0804">Transcription</keyword>
<dbReference type="PROSITE" id="PS51755">
    <property type="entry name" value="OMPR_PHOB"/>
    <property type="match status" value="1"/>
</dbReference>
<dbReference type="InterPro" id="IPR016032">
    <property type="entry name" value="Sig_transdc_resp-reg_C-effctor"/>
</dbReference>
<reference evidence="10 11" key="1">
    <citation type="submission" date="2015-05" db="EMBL/GenBank/DDBJ databases">
        <authorList>
            <person name="Tang B."/>
            <person name="Yu Y."/>
        </authorList>
    </citation>
    <scope>NUCLEOTIDE SEQUENCE [LARGE SCALE GENOMIC DNA]</scope>
    <source>
        <strain evidence="10 11">DSM 7029</strain>
    </source>
</reference>
<keyword evidence="2" id="KW-0902">Two-component regulatory system</keyword>
<feature type="DNA-binding region" description="OmpR/PhoB-type" evidence="7">
    <location>
        <begin position="138"/>
        <end position="237"/>
    </location>
</feature>
<dbReference type="KEGG" id="pbh:AAW51_5117"/>
<dbReference type="CDD" id="cd00383">
    <property type="entry name" value="trans_reg_C"/>
    <property type="match status" value="1"/>
</dbReference>
<dbReference type="PROSITE" id="PS50110">
    <property type="entry name" value="RESPONSE_REGULATORY"/>
    <property type="match status" value="1"/>
</dbReference>
<dbReference type="PATRIC" id="fig|413882.6.peg.5343"/>
<dbReference type="InterPro" id="IPR011006">
    <property type="entry name" value="CheY-like_superfamily"/>
</dbReference>
<dbReference type="OrthoDB" id="9802426at2"/>
<dbReference type="AlphaFoldDB" id="A0A0G3BUZ4"/>
<dbReference type="Proteomes" id="UP000035352">
    <property type="component" value="Chromosome"/>
</dbReference>
<evidence type="ECO:0000256" key="6">
    <source>
        <dbReference type="PROSITE-ProRule" id="PRU00169"/>
    </source>
</evidence>
<dbReference type="PANTHER" id="PTHR48111">
    <property type="entry name" value="REGULATOR OF RPOS"/>
    <property type="match status" value="1"/>
</dbReference>
<gene>
    <name evidence="10" type="primary">ompR</name>
    <name evidence="10" type="ORF">AAW51_5117</name>
</gene>
<dbReference type="Pfam" id="PF00072">
    <property type="entry name" value="Response_reg"/>
    <property type="match status" value="1"/>
</dbReference>
<dbReference type="SMART" id="SM00448">
    <property type="entry name" value="REC"/>
    <property type="match status" value="1"/>
</dbReference>
<evidence type="ECO:0000256" key="5">
    <source>
        <dbReference type="ARBA" id="ARBA00023163"/>
    </source>
</evidence>
<evidence type="ECO:0000256" key="3">
    <source>
        <dbReference type="ARBA" id="ARBA00023015"/>
    </source>
</evidence>
<dbReference type="PANTHER" id="PTHR48111:SF4">
    <property type="entry name" value="DNA-BINDING DUAL TRANSCRIPTIONAL REGULATOR OMPR"/>
    <property type="match status" value="1"/>
</dbReference>
<protein>
    <submittedName>
        <fullName evidence="10">Two component transcriptional regulator</fullName>
    </submittedName>
</protein>
<dbReference type="InterPro" id="IPR036388">
    <property type="entry name" value="WH-like_DNA-bd_sf"/>
</dbReference>
<dbReference type="Gene3D" id="3.40.50.2300">
    <property type="match status" value="1"/>
</dbReference>
<evidence type="ECO:0000256" key="1">
    <source>
        <dbReference type="ARBA" id="ARBA00022553"/>
    </source>
</evidence>
<feature type="domain" description="Response regulatory" evidence="8">
    <location>
        <begin position="9"/>
        <end position="123"/>
    </location>
</feature>
<keyword evidence="11" id="KW-1185">Reference proteome</keyword>
<dbReference type="Gene3D" id="1.10.10.10">
    <property type="entry name" value="Winged helix-like DNA-binding domain superfamily/Winged helix DNA-binding domain"/>
    <property type="match status" value="1"/>
</dbReference>
<dbReference type="SMART" id="SM00862">
    <property type="entry name" value="Trans_reg_C"/>
    <property type="match status" value="1"/>
</dbReference>
<proteinExistence type="predicted"/>
<evidence type="ECO:0000259" key="9">
    <source>
        <dbReference type="PROSITE" id="PS51755"/>
    </source>
</evidence>
<dbReference type="STRING" id="413882.AAW51_5117"/>
<dbReference type="Pfam" id="PF00486">
    <property type="entry name" value="Trans_reg_C"/>
    <property type="match status" value="1"/>
</dbReference>
<dbReference type="SUPFAM" id="SSF46894">
    <property type="entry name" value="C-terminal effector domain of the bipartite response regulators"/>
    <property type="match status" value="1"/>
</dbReference>
<keyword evidence="1 6" id="KW-0597">Phosphoprotein</keyword>
<evidence type="ECO:0000313" key="11">
    <source>
        <dbReference type="Proteomes" id="UP000035352"/>
    </source>
</evidence>
<evidence type="ECO:0000256" key="7">
    <source>
        <dbReference type="PROSITE-ProRule" id="PRU01091"/>
    </source>
</evidence>
<keyword evidence="3" id="KW-0805">Transcription regulation</keyword>
<dbReference type="GO" id="GO:0005829">
    <property type="term" value="C:cytosol"/>
    <property type="evidence" value="ECO:0007669"/>
    <property type="project" value="TreeGrafter"/>
</dbReference>
<sequence length="242" mass="26683">MTARTTRALVMIVDDDAELSAMVAELLAREGWDSHAVLTGGDAERDLARLRPDAVLLDLMLPDANGLDLCRRWRAAQPALGIVMLTARGDPLDRVLGLEIGADDYLPKPFEPRELVARLRALLRRQGAPHPAGAAGGGAMLRYAGLSIDLLQREVRAYDRVVALTSIEFKLLVALARAPGQALSREQLCEQVQSGTYRPQERTVDVQVARLRRKLRDASPGQEWIDTVRGEGYVFVPRGRED</sequence>
<evidence type="ECO:0000256" key="2">
    <source>
        <dbReference type="ARBA" id="ARBA00023012"/>
    </source>
</evidence>
<dbReference type="GO" id="GO:0032993">
    <property type="term" value="C:protein-DNA complex"/>
    <property type="evidence" value="ECO:0007669"/>
    <property type="project" value="TreeGrafter"/>
</dbReference>
<keyword evidence="4 7" id="KW-0238">DNA-binding</keyword>
<dbReference type="EMBL" id="CP011371">
    <property type="protein sequence ID" value="AKJ31808.1"/>
    <property type="molecule type" value="Genomic_DNA"/>
</dbReference>
<accession>A0A0G3BUZ4</accession>
<dbReference type="SUPFAM" id="SSF52172">
    <property type="entry name" value="CheY-like"/>
    <property type="match status" value="1"/>
</dbReference>
<feature type="domain" description="OmpR/PhoB-type" evidence="9">
    <location>
        <begin position="138"/>
        <end position="237"/>
    </location>
</feature>
<dbReference type="RefSeq" id="WP_047196870.1">
    <property type="nucleotide sequence ID" value="NZ_CP011371.1"/>
</dbReference>